<dbReference type="PANTHER" id="PTHR46730">
    <property type="entry name" value="POLYCYSTIN-1"/>
    <property type="match status" value="1"/>
</dbReference>
<accession>A0ABQ9F908</accession>
<proteinExistence type="predicted"/>
<evidence type="ECO:0000256" key="4">
    <source>
        <dbReference type="ARBA" id="ARBA00022989"/>
    </source>
</evidence>
<dbReference type="SUPFAM" id="SSF49299">
    <property type="entry name" value="PKD domain"/>
    <property type="match status" value="2"/>
</dbReference>
<dbReference type="InterPro" id="IPR000601">
    <property type="entry name" value="PKD_dom"/>
</dbReference>
<dbReference type="Pfam" id="PF00801">
    <property type="entry name" value="PKD"/>
    <property type="match status" value="1"/>
</dbReference>
<evidence type="ECO:0000256" key="5">
    <source>
        <dbReference type="ARBA" id="ARBA00023136"/>
    </source>
</evidence>
<dbReference type="PROSITE" id="PS50093">
    <property type="entry name" value="PKD"/>
    <property type="match status" value="1"/>
</dbReference>
<evidence type="ECO:0000256" key="3">
    <source>
        <dbReference type="ARBA" id="ARBA00022737"/>
    </source>
</evidence>
<evidence type="ECO:0000313" key="8">
    <source>
        <dbReference type="Proteomes" id="UP001217089"/>
    </source>
</evidence>
<sequence length="317" mass="35462">MYQLEVTIVTGGKNYVIDSLVVVQEPITGLVLRGPQVIELERLNRHTISMEGIWMSLIRDYLWEADTKTGTNIVYTWYLGFGGHIKTTLNKYMKGFESPGVHTVEILAQNEISKMSASLTVFVQYPIIDVTASVKKVALGMMTPINITVDGGKQFFVYIDFGDGTTFNVSSDEESYTSKTESLGHSIQVPEYLVILSHKYPDVGIYNISINVSNYVSYDVTSKMAVVGEPITGVQLHTENGSVVHVTRKVVVMATVTTGKDLRFEWDFGDRVPPIVDRKRIYNLALVESFRFLGVKLLELLVFLEFSCLSSPIYVVS</sequence>
<comment type="subcellular location">
    <subcellularLocation>
        <location evidence="1">Membrane</location>
    </subcellularLocation>
</comment>
<name>A0ABQ9F908_TEGGR</name>
<dbReference type="EMBL" id="JARBDR010000342">
    <property type="protein sequence ID" value="KAJ8313822.1"/>
    <property type="molecule type" value="Genomic_DNA"/>
</dbReference>
<reference evidence="7 8" key="1">
    <citation type="submission" date="2022-12" db="EMBL/GenBank/DDBJ databases">
        <title>Chromosome-level genome of Tegillarca granosa.</title>
        <authorList>
            <person name="Kim J."/>
        </authorList>
    </citation>
    <scope>NUCLEOTIDE SEQUENCE [LARGE SCALE GENOMIC DNA]</scope>
    <source>
        <strain evidence="7">Teg-2019</strain>
        <tissue evidence="7">Adductor muscle</tissue>
    </source>
</reference>
<feature type="domain" description="PKD" evidence="6">
    <location>
        <begin position="66"/>
        <end position="124"/>
    </location>
</feature>
<dbReference type="PANTHER" id="PTHR46730:SF1">
    <property type="entry name" value="PLAT DOMAIN-CONTAINING PROTEIN"/>
    <property type="match status" value="1"/>
</dbReference>
<gene>
    <name evidence="7" type="ORF">KUTeg_008383</name>
</gene>
<evidence type="ECO:0000313" key="7">
    <source>
        <dbReference type="EMBL" id="KAJ8313822.1"/>
    </source>
</evidence>
<evidence type="ECO:0000256" key="1">
    <source>
        <dbReference type="ARBA" id="ARBA00004370"/>
    </source>
</evidence>
<keyword evidence="2" id="KW-0812">Transmembrane</keyword>
<protein>
    <recommendedName>
        <fullName evidence="6">PKD domain-containing protein</fullName>
    </recommendedName>
</protein>
<evidence type="ECO:0000256" key="2">
    <source>
        <dbReference type="ARBA" id="ARBA00022692"/>
    </source>
</evidence>
<comment type="caution">
    <text evidence="7">The sequence shown here is derived from an EMBL/GenBank/DDBJ whole genome shotgun (WGS) entry which is preliminary data.</text>
</comment>
<dbReference type="InterPro" id="IPR035986">
    <property type="entry name" value="PKD_dom_sf"/>
</dbReference>
<dbReference type="Proteomes" id="UP001217089">
    <property type="component" value="Unassembled WGS sequence"/>
</dbReference>
<keyword evidence="5" id="KW-0472">Membrane</keyword>
<keyword evidence="4" id="KW-1133">Transmembrane helix</keyword>
<evidence type="ECO:0000259" key="6">
    <source>
        <dbReference type="PROSITE" id="PS50093"/>
    </source>
</evidence>
<organism evidence="7 8">
    <name type="scientific">Tegillarca granosa</name>
    <name type="common">Malaysian cockle</name>
    <name type="synonym">Anadara granosa</name>
    <dbReference type="NCBI Taxonomy" id="220873"/>
    <lineage>
        <taxon>Eukaryota</taxon>
        <taxon>Metazoa</taxon>
        <taxon>Spiralia</taxon>
        <taxon>Lophotrochozoa</taxon>
        <taxon>Mollusca</taxon>
        <taxon>Bivalvia</taxon>
        <taxon>Autobranchia</taxon>
        <taxon>Pteriomorphia</taxon>
        <taxon>Arcoida</taxon>
        <taxon>Arcoidea</taxon>
        <taxon>Arcidae</taxon>
        <taxon>Tegillarca</taxon>
    </lineage>
</organism>
<keyword evidence="3" id="KW-0677">Repeat</keyword>
<keyword evidence="8" id="KW-1185">Reference proteome</keyword>